<evidence type="ECO:0000256" key="1">
    <source>
        <dbReference type="SAM" id="Coils"/>
    </source>
</evidence>
<sequence length="440" mass="49175">MSSARGIIDEVPETPQPNAIERPEDDASYSSPESTHEADSDYRSGTTPVKSPPPNKKRQHSASNEQTGGSSAKQPARQNKKQKDAQTKRGQSSGVGPGDGQSPPKRIKINTGKSIDRIVEEAKGGFNKLTEVIKDQRKEIEALRIPASNYLVAQLNEEIQDLKCKNQQLQIQRDDLRDIIQKIGEDHELLSNRLDKQRDNYQRYYDGEISRQWTRLAGAIQNLCVLELKTPPPKEASADEPNFMALIRENPGKTHQFLQRFVWAGLYRAIFRGAGGIWCGNMSSALTKWRQAVTEQCIRDPSNGRTYAWVKSEAAHELFDILGVDVEAKTRLADEIASKIMPLATDDKEDSCKNQLMNIIDKAIDLQTIFMRSKALFIVKLNDPAGLAEEEIDREYFGPGAPGEKPYTVTPVLVKIGNADGHDDSYGTRRVVYQARVMAI</sequence>
<evidence type="ECO:0000313" key="3">
    <source>
        <dbReference type="EMBL" id="CAG9971655.1"/>
    </source>
</evidence>
<keyword evidence="4" id="KW-1185">Reference proteome</keyword>
<proteinExistence type="predicted"/>
<evidence type="ECO:0000256" key="2">
    <source>
        <dbReference type="SAM" id="MobiDB-lite"/>
    </source>
</evidence>
<dbReference type="EMBL" id="CABFNO020001240">
    <property type="protein sequence ID" value="CAG9971655.1"/>
    <property type="molecule type" value="Genomic_DNA"/>
</dbReference>
<dbReference type="Proteomes" id="UP000754883">
    <property type="component" value="Unassembled WGS sequence"/>
</dbReference>
<accession>A0A9N9U1K5</accession>
<evidence type="ECO:0000313" key="4">
    <source>
        <dbReference type="Proteomes" id="UP000754883"/>
    </source>
</evidence>
<reference evidence="4" key="1">
    <citation type="submission" date="2019-06" db="EMBL/GenBank/DDBJ databases">
        <authorList>
            <person name="Broberg M."/>
        </authorList>
    </citation>
    <scope>NUCLEOTIDE SEQUENCE [LARGE SCALE GENOMIC DNA]</scope>
</reference>
<dbReference type="OrthoDB" id="5213630at2759"/>
<protein>
    <submittedName>
        <fullName evidence="3">Uncharacterized protein</fullName>
    </submittedName>
</protein>
<name>A0A9N9U1K5_9HYPO</name>
<reference evidence="3 4" key="2">
    <citation type="submission" date="2021-10" db="EMBL/GenBank/DDBJ databases">
        <authorList>
            <person name="Piombo E."/>
        </authorList>
    </citation>
    <scope>NUCLEOTIDE SEQUENCE [LARGE SCALE GENOMIC DNA]</scope>
</reference>
<gene>
    <name evidence="3" type="ORF">CBYS24578_00000587</name>
</gene>
<comment type="caution">
    <text evidence="3">The sequence shown here is derived from an EMBL/GenBank/DDBJ whole genome shotgun (WGS) entry which is preliminary data.</text>
</comment>
<feature type="region of interest" description="Disordered" evidence="2">
    <location>
        <begin position="1"/>
        <end position="113"/>
    </location>
</feature>
<keyword evidence="1" id="KW-0175">Coiled coil</keyword>
<feature type="coiled-coil region" evidence="1">
    <location>
        <begin position="152"/>
        <end position="186"/>
    </location>
</feature>
<feature type="compositionally biased region" description="Polar residues" evidence="2">
    <location>
        <begin position="61"/>
        <end position="77"/>
    </location>
</feature>
<dbReference type="AlphaFoldDB" id="A0A9N9U1K5"/>
<organism evidence="3 4">
    <name type="scientific">Clonostachys byssicola</name>
    <dbReference type="NCBI Taxonomy" id="160290"/>
    <lineage>
        <taxon>Eukaryota</taxon>
        <taxon>Fungi</taxon>
        <taxon>Dikarya</taxon>
        <taxon>Ascomycota</taxon>
        <taxon>Pezizomycotina</taxon>
        <taxon>Sordariomycetes</taxon>
        <taxon>Hypocreomycetidae</taxon>
        <taxon>Hypocreales</taxon>
        <taxon>Bionectriaceae</taxon>
        <taxon>Clonostachys</taxon>
    </lineage>
</organism>